<reference evidence="2" key="1">
    <citation type="journal article" date="2017" name="Nat. Commun.">
        <title>The North American bullfrog draft genome provides insight into hormonal regulation of long noncoding RNA.</title>
        <authorList>
            <person name="Hammond S.A."/>
            <person name="Warren R.L."/>
            <person name="Vandervalk B.P."/>
            <person name="Kucuk E."/>
            <person name="Khan H."/>
            <person name="Gibb E.A."/>
            <person name="Pandoh P."/>
            <person name="Kirk H."/>
            <person name="Zhao Y."/>
            <person name="Jones M."/>
            <person name="Mungall A.J."/>
            <person name="Coope R."/>
            <person name="Pleasance S."/>
            <person name="Moore R.A."/>
            <person name="Holt R.A."/>
            <person name="Round J.M."/>
            <person name="Ohora S."/>
            <person name="Walle B.V."/>
            <person name="Veldhoen N."/>
            <person name="Helbing C.C."/>
            <person name="Birol I."/>
        </authorList>
    </citation>
    <scope>NUCLEOTIDE SEQUENCE [LARGE SCALE GENOMIC DNA]</scope>
</reference>
<dbReference type="OrthoDB" id="5967113at2759"/>
<evidence type="ECO:0000313" key="2">
    <source>
        <dbReference type="Proteomes" id="UP000228934"/>
    </source>
</evidence>
<dbReference type="Proteomes" id="UP000228934">
    <property type="component" value="Unassembled WGS sequence"/>
</dbReference>
<accession>A0A2G9RKA3</accession>
<name>A0A2G9RKA3_AQUCT</name>
<organism evidence="1 2">
    <name type="scientific">Aquarana catesbeiana</name>
    <name type="common">American bullfrog</name>
    <name type="synonym">Rana catesbeiana</name>
    <dbReference type="NCBI Taxonomy" id="8400"/>
    <lineage>
        <taxon>Eukaryota</taxon>
        <taxon>Metazoa</taxon>
        <taxon>Chordata</taxon>
        <taxon>Craniata</taxon>
        <taxon>Vertebrata</taxon>
        <taxon>Euteleostomi</taxon>
        <taxon>Amphibia</taxon>
        <taxon>Batrachia</taxon>
        <taxon>Anura</taxon>
        <taxon>Neobatrachia</taxon>
        <taxon>Ranoidea</taxon>
        <taxon>Ranidae</taxon>
        <taxon>Aquarana</taxon>
    </lineage>
</organism>
<keyword evidence="2" id="KW-1185">Reference proteome</keyword>
<sequence>MLKSISGLIIPSTIMVFFTLSNTQSFISDFSHIKIKQKWYALKENRSFCFRTRKILELVPSEIFVQKVGICCRKLLTRYPKIV</sequence>
<gene>
    <name evidence="1" type="ORF">AB205_0200630</name>
</gene>
<evidence type="ECO:0000313" key="1">
    <source>
        <dbReference type="EMBL" id="PIO27633.1"/>
    </source>
</evidence>
<proteinExistence type="predicted"/>
<dbReference type="AlphaFoldDB" id="A0A2G9RKA3"/>
<dbReference type="EMBL" id="KV939651">
    <property type="protein sequence ID" value="PIO27633.1"/>
    <property type="molecule type" value="Genomic_DNA"/>
</dbReference>
<protein>
    <submittedName>
        <fullName evidence="1">Uncharacterized protein</fullName>
    </submittedName>
</protein>